<feature type="domain" description="HTH cro/C1-type" evidence="3">
    <location>
        <begin position="5"/>
        <end position="59"/>
    </location>
</feature>
<dbReference type="Gene3D" id="1.10.260.40">
    <property type="entry name" value="lambda repressor-like DNA-binding domains"/>
    <property type="match status" value="1"/>
</dbReference>
<sequence length="89" mass="10260">MKNRIRLLRREKGLSQQVLGERVGVSRQTISALEAGRYEPSIWLAHDIARVFGLPIEEVFLFAESPRKSRAESSRTGAKRQQREREVLL</sequence>
<feature type="region of interest" description="Disordered" evidence="2">
    <location>
        <begin position="66"/>
        <end position="89"/>
    </location>
</feature>
<dbReference type="EMBL" id="WWVX01000001">
    <property type="protein sequence ID" value="MZL68288.1"/>
    <property type="molecule type" value="Genomic_DNA"/>
</dbReference>
<gene>
    <name evidence="4" type="ORF">GT747_00665</name>
    <name evidence="5" type="ORF">SAMN05444424_1960</name>
</gene>
<dbReference type="PANTHER" id="PTHR46558:SF7">
    <property type="entry name" value="TRANSCRIPTIONAL REGULATOR"/>
    <property type="match status" value="1"/>
</dbReference>
<dbReference type="Proteomes" id="UP000184089">
    <property type="component" value="Unassembled WGS sequence"/>
</dbReference>
<dbReference type="SMART" id="SM00530">
    <property type="entry name" value="HTH_XRE"/>
    <property type="match status" value="1"/>
</dbReference>
<name>A0AAQ1RWA5_9FIRM</name>
<dbReference type="PROSITE" id="PS50943">
    <property type="entry name" value="HTH_CROC1"/>
    <property type="match status" value="1"/>
</dbReference>
<evidence type="ECO:0000313" key="7">
    <source>
        <dbReference type="Proteomes" id="UP000474718"/>
    </source>
</evidence>
<protein>
    <submittedName>
        <fullName evidence="4">Helix-turn-helix domain-containing protein</fullName>
    </submittedName>
    <submittedName>
        <fullName evidence="5">Transcriptional regulator</fullName>
    </submittedName>
</protein>
<evidence type="ECO:0000256" key="1">
    <source>
        <dbReference type="ARBA" id="ARBA00023125"/>
    </source>
</evidence>
<dbReference type="InterPro" id="IPR001387">
    <property type="entry name" value="Cro/C1-type_HTH"/>
</dbReference>
<evidence type="ECO:0000259" key="3">
    <source>
        <dbReference type="PROSITE" id="PS50943"/>
    </source>
</evidence>
<dbReference type="GO" id="GO:0003677">
    <property type="term" value="F:DNA binding"/>
    <property type="evidence" value="ECO:0007669"/>
    <property type="project" value="UniProtKB-KW"/>
</dbReference>
<evidence type="ECO:0000313" key="6">
    <source>
        <dbReference type="Proteomes" id="UP000184089"/>
    </source>
</evidence>
<keyword evidence="1" id="KW-0238">DNA-binding</keyword>
<dbReference type="SUPFAM" id="SSF47413">
    <property type="entry name" value="lambda repressor-like DNA-binding domains"/>
    <property type="match status" value="1"/>
</dbReference>
<organism evidence="5 6">
    <name type="scientific">Bittarella massiliensis</name>
    <name type="common">ex Durand et al. 2017</name>
    <dbReference type="NCBI Taxonomy" id="1720313"/>
    <lineage>
        <taxon>Bacteria</taxon>
        <taxon>Bacillati</taxon>
        <taxon>Bacillota</taxon>
        <taxon>Clostridia</taxon>
        <taxon>Eubacteriales</taxon>
        <taxon>Oscillospiraceae</taxon>
        <taxon>Bittarella (ex Durand et al. 2017)</taxon>
    </lineage>
</organism>
<dbReference type="Proteomes" id="UP000474718">
    <property type="component" value="Unassembled WGS sequence"/>
</dbReference>
<dbReference type="Pfam" id="PF01381">
    <property type="entry name" value="HTH_3"/>
    <property type="match status" value="1"/>
</dbReference>
<evidence type="ECO:0000256" key="2">
    <source>
        <dbReference type="SAM" id="MobiDB-lite"/>
    </source>
</evidence>
<dbReference type="EMBL" id="FQVY01000002">
    <property type="protein sequence ID" value="SHG22820.1"/>
    <property type="molecule type" value="Genomic_DNA"/>
</dbReference>
<evidence type="ECO:0000313" key="4">
    <source>
        <dbReference type="EMBL" id="MZL68288.1"/>
    </source>
</evidence>
<reference evidence="6" key="1">
    <citation type="submission" date="2016-11" db="EMBL/GenBank/DDBJ databases">
        <authorList>
            <person name="Jaros S."/>
            <person name="Januszkiewicz K."/>
            <person name="Wedrychowicz H."/>
        </authorList>
    </citation>
    <scope>NUCLEOTIDE SEQUENCE [LARGE SCALE GENOMIC DNA]</scope>
    <source>
        <strain evidence="6">DSM 4029</strain>
    </source>
</reference>
<comment type="caution">
    <text evidence="5">The sequence shown here is derived from an EMBL/GenBank/DDBJ whole genome shotgun (WGS) entry which is preliminary data.</text>
</comment>
<dbReference type="RefSeq" id="WP_021660016.1">
    <property type="nucleotide sequence ID" value="NZ_FQVY01000002.1"/>
</dbReference>
<reference evidence="4 7" key="3">
    <citation type="journal article" date="2019" name="Nat. Med.">
        <title>A library of human gut bacterial isolates paired with longitudinal multiomics data enables mechanistic microbiome research.</title>
        <authorList>
            <person name="Poyet M."/>
            <person name="Groussin M."/>
            <person name="Gibbons S.M."/>
            <person name="Avila-Pacheco J."/>
            <person name="Jiang X."/>
            <person name="Kearney S.M."/>
            <person name="Perrotta A.R."/>
            <person name="Berdy B."/>
            <person name="Zhao S."/>
            <person name="Lieberman T.D."/>
            <person name="Swanson P.K."/>
            <person name="Smith M."/>
            <person name="Roesemann S."/>
            <person name="Alexander J.E."/>
            <person name="Rich S.A."/>
            <person name="Livny J."/>
            <person name="Vlamakis H."/>
            <person name="Clish C."/>
            <person name="Bullock K."/>
            <person name="Deik A."/>
            <person name="Scott J."/>
            <person name="Pierce K.A."/>
            <person name="Xavier R.J."/>
            <person name="Alm E.J."/>
        </authorList>
    </citation>
    <scope>NUCLEOTIDE SEQUENCE [LARGE SCALE GENOMIC DNA]</scope>
    <source>
        <strain evidence="4 7">BIOML-A2</strain>
    </source>
</reference>
<dbReference type="PANTHER" id="PTHR46558">
    <property type="entry name" value="TRACRIPTIONAL REGULATORY PROTEIN-RELATED-RELATED"/>
    <property type="match status" value="1"/>
</dbReference>
<evidence type="ECO:0000313" key="5">
    <source>
        <dbReference type="EMBL" id="SHG22820.1"/>
    </source>
</evidence>
<keyword evidence="7" id="KW-1185">Reference proteome</keyword>
<dbReference type="CDD" id="cd00093">
    <property type="entry name" value="HTH_XRE"/>
    <property type="match status" value="1"/>
</dbReference>
<reference evidence="5" key="2">
    <citation type="submission" date="2016-11" db="EMBL/GenBank/DDBJ databases">
        <authorList>
            <person name="Varghese N."/>
            <person name="Submissions S."/>
        </authorList>
    </citation>
    <scope>NUCLEOTIDE SEQUENCE</scope>
    <source>
        <strain evidence="5">DSM 4029</strain>
    </source>
</reference>
<accession>A0AAQ1RWA5</accession>
<proteinExistence type="predicted"/>
<dbReference type="InterPro" id="IPR010982">
    <property type="entry name" value="Lambda_DNA-bd_dom_sf"/>
</dbReference>
<dbReference type="AlphaFoldDB" id="A0AAQ1RWA5"/>